<dbReference type="InParanoid" id="E4XMV9"/>
<dbReference type="Gene3D" id="2.30.30.100">
    <property type="match status" value="1"/>
</dbReference>
<comment type="subcellular location">
    <subcellularLocation>
        <location evidence="2">Cytoplasm</location>
        <location evidence="2">Cytosol</location>
    </subcellularLocation>
    <subcellularLocation>
        <location evidence="1 13">Nucleus</location>
    </subcellularLocation>
</comment>
<evidence type="ECO:0000256" key="6">
    <source>
        <dbReference type="ARBA" id="ARBA00022664"/>
    </source>
</evidence>
<evidence type="ECO:0000256" key="10">
    <source>
        <dbReference type="ARBA" id="ARBA00023274"/>
    </source>
</evidence>
<dbReference type="GO" id="GO:0005829">
    <property type="term" value="C:cytosol"/>
    <property type="evidence" value="ECO:0007669"/>
    <property type="project" value="UniProtKB-SubCell"/>
</dbReference>
<dbReference type="Proteomes" id="UP000001307">
    <property type="component" value="Unassembled WGS sequence"/>
</dbReference>
<dbReference type="GO" id="GO:0000387">
    <property type="term" value="P:spliceosomal snRNP assembly"/>
    <property type="evidence" value="ECO:0007669"/>
    <property type="project" value="UniProtKB-UniRule"/>
</dbReference>
<dbReference type="PROSITE" id="PS52002">
    <property type="entry name" value="SM"/>
    <property type="match status" value="1"/>
</dbReference>
<dbReference type="Pfam" id="PF01423">
    <property type="entry name" value="LSM"/>
    <property type="match status" value="1"/>
</dbReference>
<proteinExistence type="inferred from homology"/>
<evidence type="ECO:0000313" key="16">
    <source>
        <dbReference type="EMBL" id="CBY11255.1"/>
    </source>
</evidence>
<dbReference type="EMBL" id="FN654292">
    <property type="protein sequence ID" value="CBY31107.1"/>
    <property type="molecule type" value="Genomic_DNA"/>
</dbReference>
<dbReference type="OrthoDB" id="6425924at2759"/>
<dbReference type="CDD" id="cd01721">
    <property type="entry name" value="Sm_D3"/>
    <property type="match status" value="1"/>
</dbReference>
<accession>E4XMV9</accession>
<sequence length="162" mass="17300">MTLGVPVKVLHEAEGHTVTVESATGELYRGVLIEAEDNMNMQLRDVSATYRDGRSAHLSNIFIRGSQVRFAILPDMLKNAPMLNVDKKSKQPRGLGRGAFRGIGRGRGMMPGGGGRGGGGGHRGDRGGGRGGPRGRAFHGTPGFMRNAERARFGGPDSRSFR</sequence>
<comment type="function">
    <text evidence="12">Plays a role in pre-mRNA splicing as a core component of the spliceosomal U1, U2, U4 and U5 small nuclear ribonucleoproteins (snRNPs), the building blocks of the spliceosome. Component of both the pre-catalytic spliceosome B complex and activated spliceosome C complexes. As a component of the minor spliceosome, involved in the splicing of U12-type introns in pre-mRNAs. As part of the U7 snRNP it is involved in histone pre-mRNA 3'-end processing.</text>
</comment>
<keyword evidence="18" id="KW-1185">Reference proteome</keyword>
<evidence type="ECO:0000256" key="1">
    <source>
        <dbReference type="ARBA" id="ARBA00004123"/>
    </source>
</evidence>
<evidence type="ECO:0000259" key="15">
    <source>
        <dbReference type="PROSITE" id="PS52002"/>
    </source>
</evidence>
<reference evidence="16" key="1">
    <citation type="journal article" date="2010" name="Science">
        <title>Plasticity of animal genome architecture unmasked by rapid evolution of a pelagic tunicate.</title>
        <authorList>
            <person name="Denoeud F."/>
            <person name="Henriet S."/>
            <person name="Mungpakdee S."/>
            <person name="Aury J.M."/>
            <person name="Da Silva C."/>
            <person name="Brinkmann H."/>
            <person name="Mikhaleva J."/>
            <person name="Olsen L.C."/>
            <person name="Jubin C."/>
            <person name="Canestro C."/>
            <person name="Bouquet J.M."/>
            <person name="Danks G."/>
            <person name="Poulain J."/>
            <person name="Campsteijn C."/>
            <person name="Adamski M."/>
            <person name="Cross I."/>
            <person name="Yadetie F."/>
            <person name="Muffato M."/>
            <person name="Louis A."/>
            <person name="Butcher S."/>
            <person name="Tsagkogeorga G."/>
            <person name="Konrad A."/>
            <person name="Singh S."/>
            <person name="Jensen M.F."/>
            <person name="Cong E.H."/>
            <person name="Eikeseth-Otteraa H."/>
            <person name="Noel B."/>
            <person name="Anthouard V."/>
            <person name="Porcel B.M."/>
            <person name="Kachouri-Lafond R."/>
            <person name="Nishino A."/>
            <person name="Ugolini M."/>
            <person name="Chourrout P."/>
            <person name="Nishida H."/>
            <person name="Aasland R."/>
            <person name="Huzurbazar S."/>
            <person name="Westhof E."/>
            <person name="Delsuc F."/>
            <person name="Lehrach H."/>
            <person name="Reinhardt R."/>
            <person name="Weissenbach J."/>
            <person name="Roy S.W."/>
            <person name="Artiguenave F."/>
            <person name="Postlethwait J.H."/>
            <person name="Manak J.R."/>
            <person name="Thompson E.M."/>
            <person name="Jaillon O."/>
            <person name="Du Pasquier L."/>
            <person name="Boudinot P."/>
            <person name="Liberles D.A."/>
            <person name="Volff J.N."/>
            <person name="Philippe H."/>
            <person name="Lenhard B."/>
            <person name="Roest Crollius H."/>
            <person name="Wincker P."/>
            <person name="Chourrout D."/>
        </authorList>
    </citation>
    <scope>NUCLEOTIDE SEQUENCE [LARGE SCALE GENOMIC DNA]</scope>
</reference>
<protein>
    <recommendedName>
        <fullName evidence="4 13">Small nuclear ribonucleoprotein Sm D3</fullName>
        <shortName evidence="13">Sm-D3</shortName>
    </recommendedName>
    <alternativeName>
        <fullName evidence="11 13">snRNP core protein D3</fullName>
    </alternativeName>
</protein>
<dbReference type="InterPro" id="IPR034099">
    <property type="entry name" value="SmD3"/>
</dbReference>
<keyword evidence="6 13" id="KW-0507">mRNA processing</keyword>
<feature type="compositionally biased region" description="Gly residues" evidence="14">
    <location>
        <begin position="95"/>
        <end position="121"/>
    </location>
</feature>
<dbReference type="FunFam" id="2.30.30.100:FF:000002">
    <property type="entry name" value="Small nuclear ribonucleoprotein Sm D3"/>
    <property type="match status" value="1"/>
</dbReference>
<evidence type="ECO:0000313" key="17">
    <source>
        <dbReference type="EMBL" id="CBY31107.1"/>
    </source>
</evidence>
<keyword evidence="7" id="KW-0747">Spliceosome</keyword>
<dbReference type="InterPro" id="IPR047575">
    <property type="entry name" value="Sm"/>
</dbReference>
<dbReference type="GO" id="GO:0003723">
    <property type="term" value="F:RNA binding"/>
    <property type="evidence" value="ECO:0007669"/>
    <property type="project" value="InterPro"/>
</dbReference>
<keyword evidence="9 13" id="KW-0539">Nucleus</keyword>
<dbReference type="SUPFAM" id="SSF50182">
    <property type="entry name" value="Sm-like ribonucleoproteins"/>
    <property type="match status" value="1"/>
</dbReference>
<dbReference type="PANTHER" id="PTHR23338">
    <property type="entry name" value="SMALL NUCLEAR RIBONUCLEOPROTEIN SM"/>
    <property type="match status" value="1"/>
</dbReference>
<evidence type="ECO:0000256" key="3">
    <source>
        <dbReference type="ARBA" id="ARBA00008146"/>
    </source>
</evidence>
<evidence type="ECO:0000256" key="2">
    <source>
        <dbReference type="ARBA" id="ARBA00004514"/>
    </source>
</evidence>
<dbReference type="Proteomes" id="UP000011014">
    <property type="component" value="Unassembled WGS sequence"/>
</dbReference>
<evidence type="ECO:0000256" key="8">
    <source>
        <dbReference type="ARBA" id="ARBA00023187"/>
    </source>
</evidence>
<comment type="similarity">
    <text evidence="3 13">Belongs to the snRNP core protein family.</text>
</comment>
<dbReference type="InterPro" id="IPR001163">
    <property type="entry name" value="Sm_dom_euk/arc"/>
</dbReference>
<dbReference type="GO" id="GO:0005681">
    <property type="term" value="C:spliceosomal complex"/>
    <property type="evidence" value="ECO:0007669"/>
    <property type="project" value="UniProtKB-KW"/>
</dbReference>
<evidence type="ECO:0000256" key="4">
    <source>
        <dbReference type="ARBA" id="ARBA00020160"/>
    </source>
</evidence>
<name>E4XMV9_OIKDI</name>
<evidence type="ECO:0000256" key="11">
    <source>
        <dbReference type="ARBA" id="ARBA00033126"/>
    </source>
</evidence>
<evidence type="ECO:0000256" key="9">
    <source>
        <dbReference type="ARBA" id="ARBA00023242"/>
    </source>
</evidence>
<evidence type="ECO:0000256" key="12">
    <source>
        <dbReference type="ARBA" id="ARBA00056968"/>
    </source>
</evidence>
<dbReference type="EMBL" id="FN653080">
    <property type="protein sequence ID" value="CBY11255.1"/>
    <property type="molecule type" value="Genomic_DNA"/>
</dbReference>
<organism evidence="16">
    <name type="scientific">Oikopleura dioica</name>
    <name type="common">Tunicate</name>
    <dbReference type="NCBI Taxonomy" id="34765"/>
    <lineage>
        <taxon>Eukaryota</taxon>
        <taxon>Metazoa</taxon>
        <taxon>Chordata</taxon>
        <taxon>Tunicata</taxon>
        <taxon>Appendicularia</taxon>
        <taxon>Copelata</taxon>
        <taxon>Oikopleuridae</taxon>
        <taxon>Oikopleura</taxon>
    </lineage>
</organism>
<evidence type="ECO:0000313" key="18">
    <source>
        <dbReference type="Proteomes" id="UP000001307"/>
    </source>
</evidence>
<keyword evidence="10 13" id="KW-0687">Ribonucleoprotein</keyword>
<evidence type="ECO:0000256" key="5">
    <source>
        <dbReference type="ARBA" id="ARBA00022490"/>
    </source>
</evidence>
<dbReference type="AlphaFoldDB" id="E4XMV9"/>
<evidence type="ECO:0000256" key="13">
    <source>
        <dbReference type="RuleBase" id="RU365050"/>
    </source>
</evidence>
<evidence type="ECO:0000256" key="14">
    <source>
        <dbReference type="SAM" id="MobiDB-lite"/>
    </source>
</evidence>
<dbReference type="InterPro" id="IPR010920">
    <property type="entry name" value="LSM_dom_sf"/>
</dbReference>
<dbReference type="SMART" id="SM00651">
    <property type="entry name" value="Sm"/>
    <property type="match status" value="1"/>
</dbReference>
<feature type="domain" description="Sm" evidence="15">
    <location>
        <begin position="5"/>
        <end position="77"/>
    </location>
</feature>
<evidence type="ECO:0000256" key="7">
    <source>
        <dbReference type="ARBA" id="ARBA00022728"/>
    </source>
</evidence>
<keyword evidence="8 13" id="KW-0508">mRNA splicing</keyword>
<gene>
    <name evidence="16" type="ORF">GSOID_T00015507001</name>
    <name evidence="17" type="ORF">GSOID_T00019064001</name>
</gene>
<dbReference type="InterPro" id="IPR027141">
    <property type="entry name" value="LSm4/Sm_D1/D3"/>
</dbReference>
<feature type="region of interest" description="Disordered" evidence="14">
    <location>
        <begin position="87"/>
        <end position="162"/>
    </location>
</feature>
<keyword evidence="5" id="KW-0963">Cytoplasm</keyword>